<dbReference type="Proteomes" id="UP000265566">
    <property type="component" value="Chromosome 4"/>
</dbReference>
<keyword evidence="4 6" id="KW-0472">Membrane</keyword>
<reference evidence="7" key="1">
    <citation type="journal article" date="2018" name="Nat. Plants">
        <title>Whole-genome landscape of Medicago truncatula symbiotic genes.</title>
        <authorList>
            <person name="Pecrix Y."/>
            <person name="Gamas P."/>
            <person name="Carrere S."/>
        </authorList>
    </citation>
    <scope>NUCLEOTIDE SEQUENCE</scope>
    <source>
        <tissue evidence="7">Leaves</tissue>
    </source>
</reference>
<keyword evidence="6" id="KW-0812">Transmembrane</keyword>
<keyword evidence="3 7" id="KW-0808">Transferase</keyword>
<feature type="transmembrane region" description="Helical" evidence="6">
    <location>
        <begin position="12"/>
        <end position="34"/>
    </location>
</feature>
<dbReference type="PANTHER" id="PTHR45719">
    <property type="entry name" value="GLYCOSYLTRANSFERASE"/>
    <property type="match status" value="1"/>
</dbReference>
<dbReference type="EC" id="2.4.1.17" evidence="7"/>
<keyword evidence="6" id="KW-1133">Transmembrane helix</keyword>
<dbReference type="Pfam" id="PF02485">
    <property type="entry name" value="Branch"/>
    <property type="match status" value="2"/>
</dbReference>
<dbReference type="PANTHER" id="PTHR45719:SF5">
    <property type="entry name" value="BETA-GLUCURONOSYLTRANSFERASE GLCAT14B-LIKE"/>
    <property type="match status" value="1"/>
</dbReference>
<evidence type="ECO:0000313" key="7">
    <source>
        <dbReference type="EMBL" id="RHN63932.1"/>
    </source>
</evidence>
<sequence length="389" mass="44837">METNKQQHKKKKWFLPLIFSLLLTTFLILLSIFISSDSSSLLYLTHSRTSKNTPHFVESKLRISSTSPPNSVPRIAYLISGSVGDGESLKRTLKALYHPRNQYAVHLDLEASPKERLDLANFVRNEPLFAELEAGDWDWFINLSASDYPLLTQDDLLHTLSSIPRHLNFIEHTSDIGWKEDQRAKPVIIDPALYSVNKSDVFWVTEKRSVPTAYKLFTGSAWMMLSRQFVEYMLWGWDNLPRIVLMYYANFLSSPEGYFHTVICNAEEFRNTTVNHDLHFISWDNPPKQHPHFLTAEHYWSMVESNAPFGRKFGRNEPLLDKIDTELLGRNADGYVPGMWFSHANPNITKPYSFVKNITELRPGPGAKRLKNLINGLLSAEDFRKNQCS</sequence>
<dbReference type="InterPro" id="IPR044610">
    <property type="entry name" value="GLCAT14A/B/C"/>
</dbReference>
<evidence type="ECO:0000256" key="3">
    <source>
        <dbReference type="ARBA" id="ARBA00022679"/>
    </source>
</evidence>
<proteinExistence type="predicted"/>
<evidence type="ECO:0000256" key="5">
    <source>
        <dbReference type="ARBA" id="ARBA00023180"/>
    </source>
</evidence>
<evidence type="ECO:0000256" key="1">
    <source>
        <dbReference type="ARBA" id="ARBA00004606"/>
    </source>
</evidence>
<evidence type="ECO:0000256" key="2">
    <source>
        <dbReference type="ARBA" id="ARBA00022676"/>
    </source>
</evidence>
<dbReference type="GO" id="GO:0016020">
    <property type="term" value="C:membrane"/>
    <property type="evidence" value="ECO:0007669"/>
    <property type="project" value="UniProtKB-SubCell"/>
</dbReference>
<dbReference type="Gramene" id="rna26690">
    <property type="protein sequence ID" value="RHN63932.1"/>
    <property type="gene ID" value="gene26690"/>
</dbReference>
<name>A0A396IEI9_MEDTR</name>
<organism evidence="7">
    <name type="scientific">Medicago truncatula</name>
    <name type="common">Barrel medic</name>
    <name type="synonym">Medicago tribuloides</name>
    <dbReference type="NCBI Taxonomy" id="3880"/>
    <lineage>
        <taxon>Eukaryota</taxon>
        <taxon>Viridiplantae</taxon>
        <taxon>Streptophyta</taxon>
        <taxon>Embryophyta</taxon>
        <taxon>Tracheophyta</taxon>
        <taxon>Spermatophyta</taxon>
        <taxon>Magnoliopsida</taxon>
        <taxon>eudicotyledons</taxon>
        <taxon>Gunneridae</taxon>
        <taxon>Pentapetalae</taxon>
        <taxon>rosids</taxon>
        <taxon>fabids</taxon>
        <taxon>Fabales</taxon>
        <taxon>Fabaceae</taxon>
        <taxon>Papilionoideae</taxon>
        <taxon>50 kb inversion clade</taxon>
        <taxon>NPAAA clade</taxon>
        <taxon>Hologalegina</taxon>
        <taxon>IRL clade</taxon>
        <taxon>Trifolieae</taxon>
        <taxon>Medicago</taxon>
    </lineage>
</organism>
<comment type="caution">
    <text evidence="7">The sequence shown here is derived from an EMBL/GenBank/DDBJ whole genome shotgun (WGS) entry which is preliminary data.</text>
</comment>
<comment type="subcellular location">
    <subcellularLocation>
        <location evidence="1">Membrane</location>
        <topology evidence="1">Single-pass type II membrane protein</topology>
    </subcellularLocation>
</comment>
<dbReference type="EMBL" id="PSQE01000004">
    <property type="protein sequence ID" value="RHN63932.1"/>
    <property type="molecule type" value="Genomic_DNA"/>
</dbReference>
<keyword evidence="2 7" id="KW-0328">Glycosyltransferase</keyword>
<accession>A0A396IEI9</accession>
<gene>
    <name evidence="7" type="ORF">MtrunA17_Chr4g0063621</name>
</gene>
<evidence type="ECO:0000256" key="4">
    <source>
        <dbReference type="ARBA" id="ARBA00023136"/>
    </source>
</evidence>
<protein>
    <submittedName>
        <fullName evidence="7">Putative glucuronosyltransferase</fullName>
        <ecNumber evidence="7">2.4.1.17</ecNumber>
    </submittedName>
</protein>
<evidence type="ECO:0000256" key="6">
    <source>
        <dbReference type="SAM" id="Phobius"/>
    </source>
</evidence>
<keyword evidence="5" id="KW-0325">Glycoprotein</keyword>
<dbReference type="InterPro" id="IPR003406">
    <property type="entry name" value="Glyco_trans_14"/>
</dbReference>
<dbReference type="GO" id="GO:0015020">
    <property type="term" value="F:glucuronosyltransferase activity"/>
    <property type="evidence" value="ECO:0007669"/>
    <property type="project" value="UniProtKB-EC"/>
</dbReference>
<dbReference type="AlphaFoldDB" id="A0A396IEI9"/>